<geneLocation type="plasmid" evidence="2">
    <name>pkb14400_2</name>
</geneLocation>
<evidence type="ECO:0000313" key="2">
    <source>
        <dbReference type="Proteomes" id="UP000179145"/>
    </source>
</evidence>
<accession>A0A1D8UYH2</accession>
<sequence length="185" mass="18416">MSHAPTLPLLALLLAFPIESALAQSETSSSGCAALTQAAQKATDDTIQANDNYVKQPQSVGALSCLDGFLHGTGLNVVSSGLDPASLLQNLENQLGSQLCQAAQSAWGGAMGGTQCSLSLTGVNLGLGFGNIGSGTMCPTLSWGGNGPPLAQSSVGSGGNSGLYVNGTPELPAGYSLTSNLDGVF</sequence>
<dbReference type="AlphaFoldDB" id="A0A1D8UYH2"/>
<name>A0A1D8UYH2_9PROT</name>
<dbReference type="Proteomes" id="UP000179145">
    <property type="component" value="Plasmid pKB14400_2"/>
</dbReference>
<gene>
    <name evidence="1" type="ORF">A0U89_15280</name>
</gene>
<keyword evidence="2" id="KW-1185">Reference proteome</keyword>
<dbReference type="EMBL" id="CP014676">
    <property type="protein sequence ID" value="AOX18669.1"/>
    <property type="molecule type" value="Genomic_DNA"/>
</dbReference>
<proteinExistence type="predicted"/>
<dbReference type="OrthoDB" id="7279017at2"/>
<evidence type="ECO:0000313" key="1">
    <source>
        <dbReference type="EMBL" id="AOX18669.1"/>
    </source>
</evidence>
<protein>
    <submittedName>
        <fullName evidence="1">Uncharacterized protein</fullName>
    </submittedName>
</protein>
<organism evidence="1 2">
    <name type="scientific">Kozakia baliensis</name>
    <dbReference type="NCBI Taxonomy" id="153496"/>
    <lineage>
        <taxon>Bacteria</taxon>
        <taxon>Pseudomonadati</taxon>
        <taxon>Pseudomonadota</taxon>
        <taxon>Alphaproteobacteria</taxon>
        <taxon>Acetobacterales</taxon>
        <taxon>Acetobacteraceae</taxon>
        <taxon>Kozakia</taxon>
    </lineage>
</organism>
<dbReference type="RefSeq" id="WP_070404127.1">
    <property type="nucleotide sequence ID" value="NZ_BJVW01000050.1"/>
</dbReference>
<dbReference type="KEGG" id="kba:A0U89_15280"/>
<reference evidence="1 2" key="1">
    <citation type="journal article" date="2016" name="Microb. Cell Fact.">
        <title>Dissection of exopolysaccharide biosynthesis in Kozakia baliensis.</title>
        <authorList>
            <person name="Brandt J.U."/>
            <person name="Jakob F."/>
            <person name="Behr J."/>
            <person name="Geissler A.J."/>
            <person name="Vogel R.F."/>
        </authorList>
    </citation>
    <scope>NUCLEOTIDE SEQUENCE [LARGE SCALE GENOMIC DNA]</scope>
    <source>
        <strain evidence="1 2">DSM 14400</strain>
        <plasmid evidence="2">Plasmid pkb14400_2</plasmid>
    </source>
</reference>
<keyword evidence="1" id="KW-0614">Plasmid</keyword>